<dbReference type="Proteomes" id="UP000271469">
    <property type="component" value="Chromosome"/>
</dbReference>
<dbReference type="EMBL" id="CP033972">
    <property type="protein sequence ID" value="AZG47536.1"/>
    <property type="molecule type" value="Genomic_DNA"/>
</dbReference>
<evidence type="ECO:0000313" key="1">
    <source>
        <dbReference type="EMBL" id="AZG47536.1"/>
    </source>
</evidence>
<dbReference type="KEGG" id="gom:D7316_04147"/>
<gene>
    <name evidence="1" type="ORF">D7316_04147</name>
</gene>
<protein>
    <submittedName>
        <fullName evidence="1">Uncharacterized protein</fullName>
    </submittedName>
</protein>
<dbReference type="OrthoDB" id="280897at2"/>
<accession>A0A3G8JRL6</accession>
<dbReference type="Gene3D" id="2.120.10.70">
    <property type="entry name" value="Fucose-specific lectin"/>
    <property type="match status" value="1"/>
</dbReference>
<proteinExistence type="predicted"/>
<name>A0A3G8JRL6_9ACTN</name>
<evidence type="ECO:0000313" key="2">
    <source>
        <dbReference type="Proteomes" id="UP000271469"/>
    </source>
</evidence>
<keyword evidence="2" id="KW-1185">Reference proteome</keyword>
<organism evidence="1 2">
    <name type="scientific">Gordonia insulae</name>
    <dbReference type="NCBI Taxonomy" id="2420509"/>
    <lineage>
        <taxon>Bacteria</taxon>
        <taxon>Bacillati</taxon>
        <taxon>Actinomycetota</taxon>
        <taxon>Actinomycetes</taxon>
        <taxon>Mycobacteriales</taxon>
        <taxon>Gordoniaceae</taxon>
        <taxon>Gordonia</taxon>
    </lineage>
</organism>
<dbReference type="RefSeq" id="WP_124709877.1">
    <property type="nucleotide sequence ID" value="NZ_CP033972.1"/>
</dbReference>
<dbReference type="AlphaFoldDB" id="A0A3G8JRL6"/>
<reference evidence="1 2" key="1">
    <citation type="submission" date="2018-11" db="EMBL/GenBank/DDBJ databases">
        <title>Gordonia insulae sp. nov., isolated from an island soil.</title>
        <authorList>
            <person name="Kim Y.S."/>
            <person name="Kim S.B."/>
        </authorList>
    </citation>
    <scope>NUCLEOTIDE SEQUENCE [LARGE SCALE GENOMIC DNA]</scope>
    <source>
        <strain evidence="1 2">MMS17-SY073</strain>
    </source>
</reference>
<dbReference type="SUPFAM" id="SSF89372">
    <property type="entry name" value="Fucose-specific lectin"/>
    <property type="match status" value="1"/>
</dbReference>
<sequence>MLISDSYTDAKWEHRRIAEKCMSGSPSAVFAYDKAADLYRLYVYYHGYGEDGSLHVNTFDGHNWSGDRLIGAKYLYGSPSAVVVA</sequence>